<evidence type="ECO:0000256" key="1">
    <source>
        <dbReference type="ARBA" id="ARBA00022723"/>
    </source>
</evidence>
<dbReference type="GO" id="GO:0000977">
    <property type="term" value="F:RNA polymerase II transcription regulatory region sequence-specific DNA binding"/>
    <property type="evidence" value="ECO:0007669"/>
    <property type="project" value="TreeGrafter"/>
</dbReference>
<feature type="compositionally biased region" description="Basic and acidic residues" evidence="6">
    <location>
        <begin position="250"/>
        <end position="266"/>
    </location>
</feature>
<dbReference type="Gene3D" id="3.30.160.60">
    <property type="entry name" value="Classic Zinc Finger"/>
    <property type="match status" value="4"/>
</dbReference>
<dbReference type="GO" id="GO:0005634">
    <property type="term" value="C:nucleus"/>
    <property type="evidence" value="ECO:0007669"/>
    <property type="project" value="TreeGrafter"/>
</dbReference>
<keyword evidence="4" id="KW-0862">Zinc</keyword>
<keyword evidence="3 5" id="KW-0863">Zinc-finger</keyword>
<dbReference type="PANTHER" id="PTHR24379">
    <property type="entry name" value="KRAB AND ZINC FINGER DOMAIN-CONTAINING"/>
    <property type="match status" value="1"/>
</dbReference>
<dbReference type="PROSITE" id="PS50157">
    <property type="entry name" value="ZINC_FINGER_C2H2_2"/>
    <property type="match status" value="7"/>
</dbReference>
<feature type="domain" description="C2H2-type" evidence="7">
    <location>
        <begin position="2"/>
        <end position="29"/>
    </location>
</feature>
<evidence type="ECO:0000256" key="2">
    <source>
        <dbReference type="ARBA" id="ARBA00022737"/>
    </source>
</evidence>
<evidence type="ECO:0000256" key="4">
    <source>
        <dbReference type="ARBA" id="ARBA00022833"/>
    </source>
</evidence>
<name>A0A5E4PZB9_9NEOP</name>
<protein>
    <recommendedName>
        <fullName evidence="7">C2H2-type domain-containing protein</fullName>
    </recommendedName>
</protein>
<dbReference type="Pfam" id="PF13912">
    <property type="entry name" value="zf-C2H2_6"/>
    <property type="match status" value="2"/>
</dbReference>
<dbReference type="SUPFAM" id="SSF57667">
    <property type="entry name" value="beta-beta-alpha zinc fingers"/>
    <property type="match status" value="2"/>
</dbReference>
<evidence type="ECO:0000313" key="8">
    <source>
        <dbReference type="EMBL" id="VVC90736.1"/>
    </source>
</evidence>
<feature type="region of interest" description="Disordered" evidence="6">
    <location>
        <begin position="247"/>
        <end position="266"/>
    </location>
</feature>
<evidence type="ECO:0000313" key="9">
    <source>
        <dbReference type="Proteomes" id="UP000324832"/>
    </source>
</evidence>
<dbReference type="Pfam" id="PF00096">
    <property type="entry name" value="zf-C2H2"/>
    <property type="match status" value="2"/>
</dbReference>
<keyword evidence="9" id="KW-1185">Reference proteome</keyword>
<feature type="domain" description="C2H2-type" evidence="7">
    <location>
        <begin position="113"/>
        <end position="142"/>
    </location>
</feature>
<evidence type="ECO:0000256" key="6">
    <source>
        <dbReference type="SAM" id="MobiDB-lite"/>
    </source>
</evidence>
<sequence>MYSCLYCNKEFKYESEKGRHEQSHIPQFECIECKKKFSFLSALRRHQKQHQRTGSVKCPQCGRNFRDETLLKRHIQYAHKDTYICAKCYAKFNSQQALLSHSKTHKPKLERRYRCGHNGCEKTFNFAHHLRHHELTHTDNKPYYCKECGKGYIQLNHYKTHLLAHQPSALECSHCMKKFSNKYALKRHHKLHKNKCKMEVSSQELYLDNNLKSQPSLSHVRMEENKLDILVEQNIIKENNNIQNNTDSIKISKEDNNNDLRNKERPEDSKCHTCKCKSGKFIENSMPQLEYKDDGTIKIKEFVDVDIDIDVVTVPQKSGEELQSIFPYNSCRDVLGKCIVSGNGTISEECICAKMALDDELMISQEVDEITPCPTTAFT</sequence>
<evidence type="ECO:0000259" key="7">
    <source>
        <dbReference type="PROSITE" id="PS50157"/>
    </source>
</evidence>
<feature type="domain" description="C2H2-type" evidence="7">
    <location>
        <begin position="83"/>
        <end position="110"/>
    </location>
</feature>
<dbReference type="PROSITE" id="PS00028">
    <property type="entry name" value="ZINC_FINGER_C2H2_1"/>
    <property type="match status" value="7"/>
</dbReference>
<keyword evidence="1" id="KW-0479">Metal-binding</keyword>
<evidence type="ECO:0000256" key="3">
    <source>
        <dbReference type="ARBA" id="ARBA00022771"/>
    </source>
</evidence>
<dbReference type="EMBL" id="FZQP02000859">
    <property type="protein sequence ID" value="VVC90736.1"/>
    <property type="molecule type" value="Genomic_DNA"/>
</dbReference>
<feature type="domain" description="C2H2-type" evidence="7">
    <location>
        <begin position="28"/>
        <end position="55"/>
    </location>
</feature>
<keyword evidence="2" id="KW-0677">Repeat</keyword>
<dbReference type="SMART" id="SM00355">
    <property type="entry name" value="ZnF_C2H2"/>
    <property type="match status" value="7"/>
</dbReference>
<dbReference type="PANTHER" id="PTHR24379:SF127">
    <property type="entry name" value="BLOODY FINGERS-RELATED"/>
    <property type="match status" value="1"/>
</dbReference>
<dbReference type="GO" id="GO:0000981">
    <property type="term" value="F:DNA-binding transcription factor activity, RNA polymerase II-specific"/>
    <property type="evidence" value="ECO:0007669"/>
    <property type="project" value="TreeGrafter"/>
</dbReference>
<feature type="domain" description="C2H2-type" evidence="7">
    <location>
        <begin position="56"/>
        <end position="84"/>
    </location>
</feature>
<feature type="domain" description="C2H2-type" evidence="7">
    <location>
        <begin position="170"/>
        <end position="197"/>
    </location>
</feature>
<proteinExistence type="predicted"/>
<accession>A0A5E4PZB9</accession>
<reference evidence="8 9" key="1">
    <citation type="submission" date="2017-07" db="EMBL/GenBank/DDBJ databases">
        <authorList>
            <person name="Talla V."/>
            <person name="Backstrom N."/>
        </authorList>
    </citation>
    <scope>NUCLEOTIDE SEQUENCE [LARGE SCALE GENOMIC DNA]</scope>
</reference>
<dbReference type="Proteomes" id="UP000324832">
    <property type="component" value="Unassembled WGS sequence"/>
</dbReference>
<dbReference type="InterPro" id="IPR036236">
    <property type="entry name" value="Znf_C2H2_sf"/>
</dbReference>
<dbReference type="GO" id="GO:0008270">
    <property type="term" value="F:zinc ion binding"/>
    <property type="evidence" value="ECO:0007669"/>
    <property type="project" value="UniProtKB-KW"/>
</dbReference>
<organism evidence="8 9">
    <name type="scientific">Leptidea sinapis</name>
    <dbReference type="NCBI Taxonomy" id="189913"/>
    <lineage>
        <taxon>Eukaryota</taxon>
        <taxon>Metazoa</taxon>
        <taxon>Ecdysozoa</taxon>
        <taxon>Arthropoda</taxon>
        <taxon>Hexapoda</taxon>
        <taxon>Insecta</taxon>
        <taxon>Pterygota</taxon>
        <taxon>Neoptera</taxon>
        <taxon>Endopterygota</taxon>
        <taxon>Lepidoptera</taxon>
        <taxon>Glossata</taxon>
        <taxon>Ditrysia</taxon>
        <taxon>Papilionoidea</taxon>
        <taxon>Pieridae</taxon>
        <taxon>Dismorphiinae</taxon>
        <taxon>Leptidea</taxon>
    </lineage>
</organism>
<dbReference type="FunFam" id="3.30.160.60:FF:000446">
    <property type="entry name" value="Zinc finger protein"/>
    <property type="match status" value="1"/>
</dbReference>
<dbReference type="AlphaFoldDB" id="A0A5E4PZB9"/>
<dbReference type="InterPro" id="IPR013087">
    <property type="entry name" value="Znf_C2H2_type"/>
</dbReference>
<evidence type="ECO:0000256" key="5">
    <source>
        <dbReference type="PROSITE-ProRule" id="PRU00042"/>
    </source>
</evidence>
<gene>
    <name evidence="8" type="ORF">LSINAPIS_LOCUS3584</name>
</gene>
<feature type="domain" description="C2H2-type" evidence="7">
    <location>
        <begin position="143"/>
        <end position="165"/>
    </location>
</feature>